<dbReference type="Proteomes" id="UP001596473">
    <property type="component" value="Unassembled WGS sequence"/>
</dbReference>
<protein>
    <submittedName>
        <fullName evidence="2">Uncharacterized protein</fullName>
    </submittedName>
</protein>
<dbReference type="RefSeq" id="WP_257722027.1">
    <property type="nucleotide sequence ID" value="NZ_JBHTBQ010000026.1"/>
</dbReference>
<feature type="region of interest" description="Disordered" evidence="1">
    <location>
        <begin position="1"/>
        <end position="41"/>
    </location>
</feature>
<dbReference type="EMBL" id="JBHTBQ010000026">
    <property type="protein sequence ID" value="MFC7420729.1"/>
    <property type="molecule type" value="Genomic_DNA"/>
</dbReference>
<reference evidence="3" key="1">
    <citation type="journal article" date="2019" name="Int. J. Syst. Evol. Microbiol.">
        <title>The Global Catalogue of Microorganisms (GCM) 10K type strain sequencing project: providing services to taxonomists for standard genome sequencing and annotation.</title>
        <authorList>
            <consortium name="The Broad Institute Genomics Platform"/>
            <consortium name="The Broad Institute Genome Sequencing Center for Infectious Disease"/>
            <person name="Wu L."/>
            <person name="Ma J."/>
        </authorList>
    </citation>
    <scope>NUCLEOTIDE SEQUENCE [LARGE SCALE GENOMIC DNA]</scope>
    <source>
        <strain evidence="3">CCUG 62945</strain>
    </source>
</reference>
<evidence type="ECO:0000313" key="3">
    <source>
        <dbReference type="Proteomes" id="UP001596473"/>
    </source>
</evidence>
<organism evidence="2 3">
    <name type="scientific">Iodobacter arcticus</name>
    <dbReference type="NCBI Taxonomy" id="590593"/>
    <lineage>
        <taxon>Bacteria</taxon>
        <taxon>Pseudomonadati</taxon>
        <taxon>Pseudomonadota</taxon>
        <taxon>Betaproteobacteria</taxon>
        <taxon>Neisseriales</taxon>
        <taxon>Chitinibacteraceae</taxon>
        <taxon>Iodobacter</taxon>
    </lineage>
</organism>
<proteinExistence type="predicted"/>
<evidence type="ECO:0000313" key="2">
    <source>
        <dbReference type="EMBL" id="MFC7420729.1"/>
    </source>
</evidence>
<keyword evidence="3" id="KW-1185">Reference proteome</keyword>
<accession>A0ABW2R061</accession>
<name>A0ABW2R061_9NEIS</name>
<gene>
    <name evidence="2" type="ORF">ACFQNF_12700</name>
</gene>
<sequence length="41" mass="4516">MSKSKQSVKETKKHPLLSAKEKKAAKQVKKHAGDAVPMLTK</sequence>
<comment type="caution">
    <text evidence="2">The sequence shown here is derived from an EMBL/GenBank/DDBJ whole genome shotgun (WGS) entry which is preliminary data.</text>
</comment>
<evidence type="ECO:0000256" key="1">
    <source>
        <dbReference type="SAM" id="MobiDB-lite"/>
    </source>
</evidence>